<dbReference type="Proteomes" id="UP001589532">
    <property type="component" value="Unassembled WGS sequence"/>
</dbReference>
<organism evidence="1 2">
    <name type="scientific">Nonomuraea helvata</name>
    <dbReference type="NCBI Taxonomy" id="37484"/>
    <lineage>
        <taxon>Bacteria</taxon>
        <taxon>Bacillati</taxon>
        <taxon>Actinomycetota</taxon>
        <taxon>Actinomycetes</taxon>
        <taxon>Streptosporangiales</taxon>
        <taxon>Streptosporangiaceae</taxon>
        <taxon>Nonomuraea</taxon>
    </lineage>
</organism>
<evidence type="ECO:0000313" key="2">
    <source>
        <dbReference type="Proteomes" id="UP001589532"/>
    </source>
</evidence>
<protein>
    <submittedName>
        <fullName evidence="1">Uncharacterized protein</fullName>
    </submittedName>
</protein>
<keyword evidence="2" id="KW-1185">Reference proteome</keyword>
<sequence length="102" mass="11665">MKTQAENRLVMTKAEISARRPSSDPDRYSWVWVVPMLDGRFRIAAIEVPKHLVDEDICFYDGDFDTPYVKIVDGISEIDDAVREAGADPEELDAPWHNNFPL</sequence>
<proteinExistence type="predicted"/>
<evidence type="ECO:0000313" key="1">
    <source>
        <dbReference type="EMBL" id="MFB9622698.1"/>
    </source>
</evidence>
<accession>A0ABV5RVV4</accession>
<reference evidence="1 2" key="1">
    <citation type="submission" date="2024-09" db="EMBL/GenBank/DDBJ databases">
        <authorList>
            <person name="Sun Q."/>
            <person name="Mori K."/>
        </authorList>
    </citation>
    <scope>NUCLEOTIDE SEQUENCE [LARGE SCALE GENOMIC DNA]</scope>
    <source>
        <strain evidence="1 2">JCM 3143</strain>
    </source>
</reference>
<dbReference type="RefSeq" id="WP_344987592.1">
    <property type="nucleotide sequence ID" value="NZ_BAAAXV010000001.1"/>
</dbReference>
<dbReference type="EMBL" id="JBHMBW010000003">
    <property type="protein sequence ID" value="MFB9622698.1"/>
    <property type="molecule type" value="Genomic_DNA"/>
</dbReference>
<name>A0ABV5RVV4_9ACTN</name>
<gene>
    <name evidence="1" type="ORF">ACFFSA_06360</name>
</gene>
<comment type="caution">
    <text evidence="1">The sequence shown here is derived from an EMBL/GenBank/DDBJ whole genome shotgun (WGS) entry which is preliminary data.</text>
</comment>